<name>A0ACC0FU14_9ERIC</name>
<keyword evidence="2" id="KW-1185">Reference proteome</keyword>
<organism evidence="1 2">
    <name type="scientific">Camellia lanceoleosa</name>
    <dbReference type="NCBI Taxonomy" id="1840588"/>
    <lineage>
        <taxon>Eukaryota</taxon>
        <taxon>Viridiplantae</taxon>
        <taxon>Streptophyta</taxon>
        <taxon>Embryophyta</taxon>
        <taxon>Tracheophyta</taxon>
        <taxon>Spermatophyta</taxon>
        <taxon>Magnoliopsida</taxon>
        <taxon>eudicotyledons</taxon>
        <taxon>Gunneridae</taxon>
        <taxon>Pentapetalae</taxon>
        <taxon>asterids</taxon>
        <taxon>Ericales</taxon>
        <taxon>Theaceae</taxon>
        <taxon>Camellia</taxon>
    </lineage>
</organism>
<evidence type="ECO:0000313" key="1">
    <source>
        <dbReference type="EMBL" id="KAI7992240.1"/>
    </source>
</evidence>
<protein>
    <submittedName>
        <fullName evidence="1">Uncharacterized protein</fullName>
    </submittedName>
</protein>
<proteinExistence type="predicted"/>
<sequence>MYGPKSSTLEALRGSNIELVLDVPNSDLPALRSDPSAASQWVQNNVGNYFPGVKFRYITVGNKVDPNKADTAQYVQFLLPAMQNVYNAIAALGLQASVYF</sequence>
<dbReference type="Proteomes" id="UP001060215">
    <property type="component" value="Chromosome 13"/>
</dbReference>
<evidence type="ECO:0000313" key="2">
    <source>
        <dbReference type="Proteomes" id="UP001060215"/>
    </source>
</evidence>
<comment type="caution">
    <text evidence="1">The sequence shown here is derived from an EMBL/GenBank/DDBJ whole genome shotgun (WGS) entry which is preliminary data.</text>
</comment>
<gene>
    <name evidence="1" type="ORF">LOK49_LG12G01547</name>
</gene>
<dbReference type="EMBL" id="CM045770">
    <property type="protein sequence ID" value="KAI7992240.1"/>
    <property type="molecule type" value="Genomic_DNA"/>
</dbReference>
<accession>A0ACC0FU14</accession>
<reference evidence="1 2" key="1">
    <citation type="journal article" date="2022" name="Plant J.">
        <title>Chromosome-level genome of Camellia lanceoleosa provides a valuable resource for understanding genome evolution and self-incompatibility.</title>
        <authorList>
            <person name="Gong W."/>
            <person name="Xiao S."/>
            <person name="Wang L."/>
            <person name="Liao Z."/>
            <person name="Chang Y."/>
            <person name="Mo W."/>
            <person name="Hu G."/>
            <person name="Li W."/>
            <person name="Zhao G."/>
            <person name="Zhu H."/>
            <person name="Hu X."/>
            <person name="Ji K."/>
            <person name="Xiang X."/>
            <person name="Song Q."/>
            <person name="Yuan D."/>
            <person name="Jin S."/>
            <person name="Zhang L."/>
        </authorList>
    </citation>
    <scope>NUCLEOTIDE SEQUENCE [LARGE SCALE GENOMIC DNA]</scope>
    <source>
        <strain evidence="1">SQ_2022a</strain>
    </source>
</reference>